<dbReference type="Proteomes" id="UP000410492">
    <property type="component" value="Unassembled WGS sequence"/>
</dbReference>
<organism evidence="1 2">
    <name type="scientific">Callosobruchus maculatus</name>
    <name type="common">Southern cowpea weevil</name>
    <name type="synonym">Pulse bruchid</name>
    <dbReference type="NCBI Taxonomy" id="64391"/>
    <lineage>
        <taxon>Eukaryota</taxon>
        <taxon>Metazoa</taxon>
        <taxon>Ecdysozoa</taxon>
        <taxon>Arthropoda</taxon>
        <taxon>Hexapoda</taxon>
        <taxon>Insecta</taxon>
        <taxon>Pterygota</taxon>
        <taxon>Neoptera</taxon>
        <taxon>Endopterygota</taxon>
        <taxon>Coleoptera</taxon>
        <taxon>Polyphaga</taxon>
        <taxon>Cucujiformia</taxon>
        <taxon>Chrysomeloidea</taxon>
        <taxon>Chrysomelidae</taxon>
        <taxon>Bruchinae</taxon>
        <taxon>Bruchini</taxon>
        <taxon>Callosobruchus</taxon>
    </lineage>
</organism>
<evidence type="ECO:0000313" key="2">
    <source>
        <dbReference type="Proteomes" id="UP000410492"/>
    </source>
</evidence>
<gene>
    <name evidence="1" type="ORF">CALMAC_LOCUS1863</name>
</gene>
<accession>A0A653BKP9</accession>
<evidence type="ECO:0000313" key="1">
    <source>
        <dbReference type="EMBL" id="VEN36168.1"/>
    </source>
</evidence>
<protein>
    <submittedName>
        <fullName evidence="1">Uncharacterized protein</fullName>
    </submittedName>
</protein>
<keyword evidence="2" id="KW-1185">Reference proteome</keyword>
<sequence length="430" mass="49128">MEDALKGGSYVRHQCKKALYKITLHEDVKGRQCVLFSEQCCVICGKRWAEDAAIVALVALALRVLTRAATRRQVLRIPDIRVHDRSGVLLQGETRDQRRLVMEDALKGGSYVRHQCKKALYKITLHEDVKGRQIICEKYIRCCIYSSLQFRCGVNLRLIPVLVEQCCVICGKRWAEDAAIVALVALALRVLTRAATRRQVLRIPDIRVHDRSGVLLQGETRDQRRLVMEDALKGGSYVRHQCKKALYKITLHEDVKGRQIICEKYIRCCIYSSLQFRCGVNLRLIPVLVEQCCVICGKRWAEDAAIVALVALALRVLTRAATRRQVLRIPDIRVHDRSGVLLQGETRDQRRLVMEDALKGGSYVRHQCKKALYKITLHEDVKGRQIAKVLQKTGGSPSPNINYLLTDLIELIRRCQYSNKHIKVIWIRGH</sequence>
<reference evidence="1 2" key="1">
    <citation type="submission" date="2019-01" db="EMBL/GenBank/DDBJ databases">
        <authorList>
            <person name="Sayadi A."/>
        </authorList>
    </citation>
    <scope>NUCLEOTIDE SEQUENCE [LARGE SCALE GENOMIC DNA]</scope>
</reference>
<dbReference type="EMBL" id="CAACVG010002203">
    <property type="protein sequence ID" value="VEN36168.1"/>
    <property type="molecule type" value="Genomic_DNA"/>
</dbReference>
<feature type="non-terminal residue" evidence="1">
    <location>
        <position position="430"/>
    </location>
</feature>
<proteinExistence type="predicted"/>
<name>A0A653BKP9_CALMS</name>
<dbReference type="AlphaFoldDB" id="A0A653BKP9"/>